<dbReference type="EMBL" id="CP063362">
    <property type="protein sequence ID" value="QRG07678.1"/>
    <property type="molecule type" value="Genomic_DNA"/>
</dbReference>
<dbReference type="RefSeq" id="WP_203194593.1">
    <property type="nucleotide sequence ID" value="NZ_CP063362.1"/>
</dbReference>
<proteinExistence type="predicted"/>
<keyword evidence="1" id="KW-1133">Transmembrane helix</keyword>
<evidence type="ECO:0000256" key="1">
    <source>
        <dbReference type="SAM" id="Phobius"/>
    </source>
</evidence>
<dbReference type="KEGG" id="xdi:EZH22_04615"/>
<feature type="transmembrane region" description="Helical" evidence="1">
    <location>
        <begin position="34"/>
        <end position="53"/>
    </location>
</feature>
<gene>
    <name evidence="2" type="ORF">EZH22_04615</name>
</gene>
<protein>
    <submittedName>
        <fullName evidence="2">Uncharacterized protein</fullName>
    </submittedName>
</protein>
<evidence type="ECO:0000313" key="2">
    <source>
        <dbReference type="EMBL" id="QRG07678.1"/>
    </source>
</evidence>
<keyword evidence="1" id="KW-0472">Membrane</keyword>
<evidence type="ECO:0000313" key="3">
    <source>
        <dbReference type="Proteomes" id="UP000596427"/>
    </source>
</evidence>
<keyword evidence="3" id="KW-1185">Reference proteome</keyword>
<sequence length="115" mass="12378">MFHRPPPTDTPEEALTPEQERIIRKFRRFSSASLLIMVIGVAAVLGVISYRLLRAKPLATGEVTALLPKGAKIVSTAVSGDVVVLILDVAGATEIRTFDARTLAPAGRLRFAVEP</sequence>
<dbReference type="Proteomes" id="UP000596427">
    <property type="component" value="Chromosome"/>
</dbReference>
<keyword evidence="1" id="KW-0812">Transmembrane</keyword>
<accession>A0A974PQ42</accession>
<dbReference type="AlphaFoldDB" id="A0A974PQ42"/>
<reference evidence="2 3" key="1">
    <citation type="submission" date="2020-10" db="EMBL/GenBank/DDBJ databases">
        <title>Degradation of 1,4-Dioxane by Xanthobacter sp. YN2, via a Novel Group-2 Soluble Di-Iron Monooxygenase.</title>
        <authorList>
            <person name="Ma F."/>
            <person name="Wang Y."/>
            <person name="Yang J."/>
            <person name="Guo H."/>
            <person name="Su D."/>
            <person name="Yu L."/>
        </authorList>
    </citation>
    <scope>NUCLEOTIDE SEQUENCE [LARGE SCALE GENOMIC DNA]</scope>
    <source>
        <strain evidence="2 3">YN2</strain>
    </source>
</reference>
<organism evidence="2 3">
    <name type="scientific">Xanthobacter dioxanivorans</name>
    <dbReference type="NCBI Taxonomy" id="2528964"/>
    <lineage>
        <taxon>Bacteria</taxon>
        <taxon>Pseudomonadati</taxon>
        <taxon>Pseudomonadota</taxon>
        <taxon>Alphaproteobacteria</taxon>
        <taxon>Hyphomicrobiales</taxon>
        <taxon>Xanthobacteraceae</taxon>
        <taxon>Xanthobacter</taxon>
    </lineage>
</organism>
<name>A0A974PQ42_9HYPH</name>